<dbReference type="AlphaFoldDB" id="A0A0G1N5P9"/>
<dbReference type="GO" id="GO:0043107">
    <property type="term" value="P:type IV pilus-dependent motility"/>
    <property type="evidence" value="ECO:0007669"/>
    <property type="project" value="InterPro"/>
</dbReference>
<evidence type="ECO:0000313" key="2">
    <source>
        <dbReference type="EMBL" id="KKU15864.1"/>
    </source>
</evidence>
<sequence length="180" mass="20216">MRFSISQFQKKFLIQLAVTFAIGLVCITGIAVFGGAISEKTNEISALRKEMAEWSASIRSFVAIKTQYSGKAGEYEKVLENIMPKRDELIDLKKDFQFLAAGEGLDLAFSFMSERETETPLVGGMGVSISVRGDSQEQIFSFLERLKKFRYLFSIDSLRFETGDKSASVSLKGEVLFRNY</sequence>
<protein>
    <submittedName>
        <fullName evidence="2">Uncharacterized protein</fullName>
    </submittedName>
</protein>
<dbReference type="Pfam" id="PF04350">
    <property type="entry name" value="PilO"/>
    <property type="match status" value="1"/>
</dbReference>
<dbReference type="InterPro" id="IPR014717">
    <property type="entry name" value="Transl_elong_EF1B/ribsomal_bS6"/>
</dbReference>
<reference evidence="2 3" key="1">
    <citation type="journal article" date="2015" name="Nature">
        <title>rRNA introns, odd ribosomes, and small enigmatic genomes across a large radiation of phyla.</title>
        <authorList>
            <person name="Brown C.T."/>
            <person name="Hug L.A."/>
            <person name="Thomas B.C."/>
            <person name="Sharon I."/>
            <person name="Castelle C.J."/>
            <person name="Singh A."/>
            <person name="Wilkins M.J."/>
            <person name="Williams K.H."/>
            <person name="Banfield J.F."/>
        </authorList>
    </citation>
    <scope>NUCLEOTIDE SEQUENCE [LARGE SCALE GENOMIC DNA]</scope>
</reference>
<dbReference type="Gene3D" id="3.30.70.60">
    <property type="match status" value="1"/>
</dbReference>
<dbReference type="GO" id="GO:0043683">
    <property type="term" value="P:type IV pilus assembly"/>
    <property type="evidence" value="ECO:0007669"/>
    <property type="project" value="InterPro"/>
</dbReference>
<name>A0A0G1N5P9_9BACT</name>
<keyword evidence="1" id="KW-1133">Transmembrane helix</keyword>
<accession>A0A0G1N5P9</accession>
<evidence type="ECO:0000256" key="1">
    <source>
        <dbReference type="SAM" id="Phobius"/>
    </source>
</evidence>
<keyword evidence="1" id="KW-0812">Transmembrane</keyword>
<gene>
    <name evidence="2" type="ORF">UX22_C0001G0006</name>
</gene>
<dbReference type="InterPro" id="IPR007445">
    <property type="entry name" value="PilO"/>
</dbReference>
<evidence type="ECO:0000313" key="3">
    <source>
        <dbReference type="Proteomes" id="UP000034727"/>
    </source>
</evidence>
<organism evidence="2 3">
    <name type="scientific">Candidatus Jorgensenbacteria bacterium GW2011_GWA2_45_9</name>
    <dbReference type="NCBI Taxonomy" id="1618663"/>
    <lineage>
        <taxon>Bacteria</taxon>
        <taxon>Candidatus Joergenseniibacteriota</taxon>
    </lineage>
</organism>
<proteinExistence type="predicted"/>
<feature type="transmembrane region" description="Helical" evidence="1">
    <location>
        <begin position="12"/>
        <end position="37"/>
    </location>
</feature>
<dbReference type="Proteomes" id="UP000034727">
    <property type="component" value="Unassembled WGS sequence"/>
</dbReference>
<dbReference type="EMBL" id="LCLJ01000001">
    <property type="protein sequence ID" value="KKU15864.1"/>
    <property type="molecule type" value="Genomic_DNA"/>
</dbReference>
<keyword evidence="1" id="KW-0472">Membrane</keyword>
<comment type="caution">
    <text evidence="2">The sequence shown here is derived from an EMBL/GenBank/DDBJ whole genome shotgun (WGS) entry which is preliminary data.</text>
</comment>